<sequence>MGTTEYVSCINGSERQSYYWQVVAVLLCKHLHAIFLICTKLPDTKFGYQEHKSFRPWKPLLEVLA</sequence>
<reference evidence="1" key="2">
    <citation type="journal article" date="2015" name="Data Brief">
        <title>Shoot transcriptome of the giant reed, Arundo donax.</title>
        <authorList>
            <person name="Barrero R.A."/>
            <person name="Guerrero F.D."/>
            <person name="Moolhuijzen P."/>
            <person name="Goolsby J.A."/>
            <person name="Tidwell J."/>
            <person name="Bellgard S.E."/>
            <person name="Bellgard M.I."/>
        </authorList>
    </citation>
    <scope>NUCLEOTIDE SEQUENCE</scope>
    <source>
        <tissue evidence="1">Shoot tissue taken approximately 20 cm above the soil surface</tissue>
    </source>
</reference>
<proteinExistence type="predicted"/>
<protein>
    <submittedName>
        <fullName evidence="1">Uncharacterized protein</fullName>
    </submittedName>
</protein>
<evidence type="ECO:0000313" key="1">
    <source>
        <dbReference type="EMBL" id="JAE27975.1"/>
    </source>
</evidence>
<accession>A0A0A9GS43</accession>
<organism evidence="1">
    <name type="scientific">Arundo donax</name>
    <name type="common">Giant reed</name>
    <name type="synonym">Donax arundinaceus</name>
    <dbReference type="NCBI Taxonomy" id="35708"/>
    <lineage>
        <taxon>Eukaryota</taxon>
        <taxon>Viridiplantae</taxon>
        <taxon>Streptophyta</taxon>
        <taxon>Embryophyta</taxon>
        <taxon>Tracheophyta</taxon>
        <taxon>Spermatophyta</taxon>
        <taxon>Magnoliopsida</taxon>
        <taxon>Liliopsida</taxon>
        <taxon>Poales</taxon>
        <taxon>Poaceae</taxon>
        <taxon>PACMAD clade</taxon>
        <taxon>Arundinoideae</taxon>
        <taxon>Arundineae</taxon>
        <taxon>Arundo</taxon>
    </lineage>
</organism>
<reference evidence="1" key="1">
    <citation type="submission" date="2014-09" db="EMBL/GenBank/DDBJ databases">
        <authorList>
            <person name="Magalhaes I.L.F."/>
            <person name="Oliveira U."/>
            <person name="Santos F.R."/>
            <person name="Vidigal T.H.D.A."/>
            <person name="Brescovit A.D."/>
            <person name="Santos A.J."/>
        </authorList>
    </citation>
    <scope>NUCLEOTIDE SEQUENCE</scope>
    <source>
        <tissue evidence="1">Shoot tissue taken approximately 20 cm above the soil surface</tissue>
    </source>
</reference>
<dbReference type="AlphaFoldDB" id="A0A0A9GS43"/>
<dbReference type="EMBL" id="GBRH01169921">
    <property type="protein sequence ID" value="JAE27975.1"/>
    <property type="molecule type" value="Transcribed_RNA"/>
</dbReference>
<name>A0A0A9GS43_ARUDO</name>